<dbReference type="Gene3D" id="1.10.287.470">
    <property type="entry name" value="Helix hairpin bin"/>
    <property type="match status" value="1"/>
</dbReference>
<dbReference type="Gene3D" id="2.40.50.100">
    <property type="match status" value="1"/>
</dbReference>
<dbReference type="PANTHER" id="PTHR30469:SF38">
    <property type="entry name" value="HLYD FAMILY SECRETION PROTEIN"/>
    <property type="match status" value="1"/>
</dbReference>
<feature type="domain" description="CzcB-like barrel-sandwich hybrid" evidence="3">
    <location>
        <begin position="74"/>
        <end position="211"/>
    </location>
</feature>
<name>A0A5B0DTP5_9HYPH</name>
<dbReference type="Pfam" id="PF25973">
    <property type="entry name" value="BSH_CzcB"/>
    <property type="match status" value="1"/>
</dbReference>
<proteinExistence type="inferred from homology"/>
<accession>A0A5B0DTP5</accession>
<dbReference type="InterPro" id="IPR058647">
    <property type="entry name" value="BSH_CzcB-like"/>
</dbReference>
<dbReference type="PANTHER" id="PTHR30469">
    <property type="entry name" value="MULTIDRUG RESISTANCE PROTEIN MDTA"/>
    <property type="match status" value="1"/>
</dbReference>
<dbReference type="GO" id="GO:1990281">
    <property type="term" value="C:efflux pump complex"/>
    <property type="evidence" value="ECO:0007669"/>
    <property type="project" value="TreeGrafter"/>
</dbReference>
<evidence type="ECO:0000259" key="2">
    <source>
        <dbReference type="Pfam" id="PF25954"/>
    </source>
</evidence>
<protein>
    <submittedName>
        <fullName evidence="4">Efflux RND transporter periplasmic adaptor subunit</fullName>
    </submittedName>
</protein>
<dbReference type="RefSeq" id="WP_188052333.1">
    <property type="nucleotide sequence ID" value="NZ_VTWH01000003.1"/>
</dbReference>
<dbReference type="InterPro" id="IPR058792">
    <property type="entry name" value="Beta-barrel_RND_2"/>
</dbReference>
<evidence type="ECO:0000313" key="4">
    <source>
        <dbReference type="EMBL" id="KAA0969352.1"/>
    </source>
</evidence>
<evidence type="ECO:0000259" key="3">
    <source>
        <dbReference type="Pfam" id="PF25973"/>
    </source>
</evidence>
<keyword evidence="5" id="KW-1185">Reference proteome</keyword>
<reference evidence="4 5" key="1">
    <citation type="submission" date="2019-08" db="EMBL/GenBank/DDBJ databases">
        <title>Aureimonas fodiniaquatilis sp. nov., isolated from a coal mine wastewater.</title>
        <authorList>
            <person name="Kim W."/>
        </authorList>
    </citation>
    <scope>NUCLEOTIDE SEQUENCE [LARGE SCALE GENOMIC DNA]</scope>
    <source>
        <strain evidence="4 5">CAU 1482</strain>
    </source>
</reference>
<dbReference type="Pfam" id="PF25954">
    <property type="entry name" value="Beta-barrel_RND_2"/>
    <property type="match status" value="1"/>
</dbReference>
<comment type="similarity">
    <text evidence="1">Belongs to the membrane fusion protein (MFP) (TC 8.A.1) family.</text>
</comment>
<dbReference type="Gene3D" id="2.40.30.170">
    <property type="match status" value="1"/>
</dbReference>
<dbReference type="AlphaFoldDB" id="A0A5B0DTP5"/>
<evidence type="ECO:0000256" key="1">
    <source>
        <dbReference type="ARBA" id="ARBA00009477"/>
    </source>
</evidence>
<feature type="domain" description="CusB-like beta-barrel" evidence="2">
    <location>
        <begin position="220"/>
        <end position="282"/>
    </location>
</feature>
<dbReference type="NCBIfam" id="TIGR01730">
    <property type="entry name" value="RND_mfp"/>
    <property type="match status" value="1"/>
</dbReference>
<dbReference type="SUPFAM" id="SSF111369">
    <property type="entry name" value="HlyD-like secretion proteins"/>
    <property type="match status" value="1"/>
</dbReference>
<comment type="caution">
    <text evidence="4">The sequence shown here is derived from an EMBL/GenBank/DDBJ whole genome shotgun (WGS) entry which is preliminary data.</text>
</comment>
<dbReference type="InterPro" id="IPR006143">
    <property type="entry name" value="RND_pump_MFP"/>
</dbReference>
<dbReference type="GO" id="GO:0015562">
    <property type="term" value="F:efflux transmembrane transporter activity"/>
    <property type="evidence" value="ECO:0007669"/>
    <property type="project" value="TreeGrafter"/>
</dbReference>
<dbReference type="EMBL" id="VTWH01000003">
    <property type="protein sequence ID" value="KAA0969352.1"/>
    <property type="molecule type" value="Genomic_DNA"/>
</dbReference>
<gene>
    <name evidence="4" type="ORF">FPY71_12405</name>
</gene>
<organism evidence="4 5">
    <name type="scientific">Aureimonas fodinaquatilis</name>
    <dbReference type="NCBI Taxonomy" id="2565783"/>
    <lineage>
        <taxon>Bacteria</taxon>
        <taxon>Pseudomonadati</taxon>
        <taxon>Pseudomonadota</taxon>
        <taxon>Alphaproteobacteria</taxon>
        <taxon>Hyphomicrobiales</taxon>
        <taxon>Aurantimonadaceae</taxon>
        <taxon>Aureimonas</taxon>
    </lineage>
</organism>
<dbReference type="Proteomes" id="UP000324738">
    <property type="component" value="Unassembled WGS sequence"/>
</dbReference>
<dbReference type="Gene3D" id="2.40.420.20">
    <property type="match status" value="1"/>
</dbReference>
<sequence length="371" mass="39943">MKPLPDPAMFHSLTVTRLAVVLIAAVFVLQGCKPRQSSEEPPITPVIVRSVAMETYQPATVLTGEVQARVQTELAFRVAGRVIERLADIGDRVENGQVLARLDAREQHADLAAARAGVEASQAQLDQSNSEYSRQQTLFEQGLTTRTIFEQAQEAVRTARASLDAAEAQQATAEEGLAYTELKATAPGVLTARSIEVGQVVQAAEAAFSLAENGPRDAVFQVFESLLFEKPENETIELSLVSAPEVVAAGRIREISPAVDTQSGTVRVKVAIDQTPARMTLGSAVIGRAPRAAQEALILPWSSLASDAGYSAVWVVDPQTERTALRRVDILAYETGRIILSNGLTPGELVVIDGGKFLRPDEKVEPREDVI</sequence>
<evidence type="ECO:0000313" key="5">
    <source>
        <dbReference type="Proteomes" id="UP000324738"/>
    </source>
</evidence>
<dbReference type="PROSITE" id="PS51257">
    <property type="entry name" value="PROKAR_LIPOPROTEIN"/>
    <property type="match status" value="1"/>
</dbReference>